<reference evidence="2 3" key="1">
    <citation type="journal article" date="2013" name="Appl. Environ. Microbiol.">
        <title>Variation of the Virus-Related Elements within Syntenic Genomes of the Hyperthermophilic Archaeon Aeropyrum.</title>
        <authorList>
            <person name="Daifuku T."/>
            <person name="Yoshida T."/>
            <person name="Kitamura T."/>
            <person name="Kawaichi S."/>
            <person name="Inoue T."/>
            <person name="Nomura K."/>
            <person name="Yoshida Y."/>
            <person name="Kuno S."/>
            <person name="Sako Y."/>
        </authorList>
    </citation>
    <scope>NUCLEOTIDE SEQUENCE [LARGE SCALE GENOMIC DNA]</scope>
    <source>
        <strain evidence="2 3">SY1</strain>
    </source>
</reference>
<feature type="region of interest" description="Disordered" evidence="1">
    <location>
        <begin position="1"/>
        <end position="35"/>
    </location>
</feature>
<name>U3TBC2_9CREN</name>
<dbReference type="KEGG" id="acj:ACAM_1373"/>
<feature type="compositionally biased region" description="Basic residues" evidence="1">
    <location>
        <begin position="94"/>
        <end position="140"/>
    </location>
</feature>
<feature type="region of interest" description="Disordered" evidence="1">
    <location>
        <begin position="91"/>
        <end position="140"/>
    </location>
</feature>
<keyword evidence="3" id="KW-1185">Reference proteome</keyword>
<dbReference type="eggNOG" id="arCOG05938">
    <property type="taxonomic scope" value="Archaea"/>
</dbReference>
<dbReference type="EMBL" id="AP012489">
    <property type="protein sequence ID" value="BAN90842.1"/>
    <property type="molecule type" value="Genomic_DNA"/>
</dbReference>
<dbReference type="STRING" id="1198449.ACAM_1373"/>
<organism evidence="2 3">
    <name type="scientific">Aeropyrum camini SY1 = JCM 12091</name>
    <dbReference type="NCBI Taxonomy" id="1198449"/>
    <lineage>
        <taxon>Archaea</taxon>
        <taxon>Thermoproteota</taxon>
        <taxon>Thermoprotei</taxon>
        <taxon>Desulfurococcales</taxon>
        <taxon>Desulfurococcaceae</taxon>
        <taxon>Aeropyrum</taxon>
    </lineage>
</organism>
<dbReference type="RefSeq" id="WP_022542112.1">
    <property type="nucleotide sequence ID" value="NC_022521.1"/>
</dbReference>
<dbReference type="GeneID" id="17110616"/>
<dbReference type="PATRIC" id="fig|1198449.6.peg.1388"/>
<gene>
    <name evidence="2" type="ORF">ACAM_1373</name>
</gene>
<sequence>MSEDVEREEEVVAEEEPGSLELVTEEAAAEEAVEEEAEDEVAYIFDITKPELIDVMLKVADTLEAVAKGDTTVSEALAYLSTEGIEEVLAQTRKPVKKRSKTKAKKKEKKAAAKKTKAKTKKSSSGKSKSKSKSKKASSK</sequence>
<protein>
    <submittedName>
        <fullName evidence="2">Uncharacterized protein</fullName>
    </submittedName>
</protein>
<evidence type="ECO:0000256" key="1">
    <source>
        <dbReference type="SAM" id="MobiDB-lite"/>
    </source>
</evidence>
<accession>U3TBC2</accession>
<evidence type="ECO:0000313" key="3">
    <source>
        <dbReference type="Proteomes" id="UP000016887"/>
    </source>
</evidence>
<dbReference type="AlphaFoldDB" id="U3TBC2"/>
<dbReference type="Proteomes" id="UP000016887">
    <property type="component" value="Chromosome"/>
</dbReference>
<evidence type="ECO:0000313" key="2">
    <source>
        <dbReference type="EMBL" id="BAN90842.1"/>
    </source>
</evidence>
<proteinExistence type="predicted"/>